<dbReference type="InterPro" id="IPR018448">
    <property type="entry name" value="TatB"/>
</dbReference>
<keyword evidence="7 9" id="KW-0811">Translocation</keyword>
<dbReference type="GO" id="GO:0008320">
    <property type="term" value="F:protein transmembrane transporter activity"/>
    <property type="evidence" value="ECO:0007669"/>
    <property type="project" value="UniProtKB-UniRule"/>
</dbReference>
<evidence type="ECO:0000256" key="4">
    <source>
        <dbReference type="ARBA" id="ARBA00022692"/>
    </source>
</evidence>
<organism evidence="12 13">
    <name type="scientific">Pseudorhodobacter turbinis</name>
    <dbReference type="NCBI Taxonomy" id="2500533"/>
    <lineage>
        <taxon>Bacteria</taxon>
        <taxon>Pseudomonadati</taxon>
        <taxon>Pseudomonadota</taxon>
        <taxon>Alphaproteobacteria</taxon>
        <taxon>Rhodobacterales</taxon>
        <taxon>Paracoccaceae</taxon>
        <taxon>Pseudorhodobacter</taxon>
    </lineage>
</organism>
<dbReference type="InterPro" id="IPR003369">
    <property type="entry name" value="TatA/B/E"/>
</dbReference>
<dbReference type="KEGG" id="pseb:EOK75_03445"/>
<feature type="transmembrane region" description="Helical" evidence="11">
    <location>
        <begin position="6"/>
        <end position="25"/>
    </location>
</feature>
<feature type="compositionally biased region" description="Low complexity" evidence="10">
    <location>
        <begin position="95"/>
        <end position="104"/>
    </location>
</feature>
<comment type="similarity">
    <text evidence="9">Belongs to the TatB family.</text>
</comment>
<evidence type="ECO:0000256" key="10">
    <source>
        <dbReference type="SAM" id="MobiDB-lite"/>
    </source>
</evidence>
<name>A0A4P8EDT1_9RHOB</name>
<reference evidence="12 13" key="1">
    <citation type="submission" date="2019-05" db="EMBL/GenBank/DDBJ databases">
        <title>Pseudorhodobacter turbinis sp. nov., isolated from the gut of the Korean turban shell.</title>
        <authorList>
            <person name="Jeong Y.-S."/>
            <person name="Kang W.-R."/>
            <person name="Bae J.-W."/>
        </authorList>
    </citation>
    <scope>NUCLEOTIDE SEQUENCE [LARGE SCALE GENOMIC DNA]</scope>
    <source>
        <strain evidence="12 13">S12M18</strain>
    </source>
</reference>
<evidence type="ECO:0000256" key="11">
    <source>
        <dbReference type="SAM" id="Phobius"/>
    </source>
</evidence>
<proteinExistence type="inferred from homology"/>
<sequence>MFDIGWTELMVIGIVALIVIGPKDLPEMFRTLGRFTAKAKGMAREFSRAMETAADEAGVKDVAADLRKATSAKSMGLDAVKDAAGKFESWDPMKSSKASAAKPDPAAPTPEVPTKGPETQAMTETQTAKRTERPAVAAPAKKPAAKPKAKTTTKAGPKAAAKKTAAKKPSPKKSDV</sequence>
<evidence type="ECO:0000313" key="12">
    <source>
        <dbReference type="EMBL" id="QCO54922.1"/>
    </source>
</evidence>
<dbReference type="Gene3D" id="1.20.5.3310">
    <property type="match status" value="1"/>
</dbReference>
<accession>A0A4P8EDT1</accession>
<gene>
    <name evidence="9 12" type="primary">tatB</name>
    <name evidence="12" type="ORF">EOK75_03445</name>
</gene>
<dbReference type="Pfam" id="PF02416">
    <property type="entry name" value="TatA_B_E"/>
    <property type="match status" value="1"/>
</dbReference>
<keyword evidence="4 9" id="KW-0812">Transmembrane</keyword>
<comment type="function">
    <text evidence="9">Part of the twin-arginine translocation (Tat) system that transports large folded proteins containing a characteristic twin-arginine motif in their signal peptide across membranes. Together with TatC, TatB is part of a receptor directly interacting with Tat signal peptides. TatB may form an oligomeric binding site that transiently accommodates folded Tat precursor proteins before their translocation.</text>
</comment>
<evidence type="ECO:0000256" key="1">
    <source>
        <dbReference type="ARBA" id="ARBA00004167"/>
    </source>
</evidence>
<keyword evidence="13" id="KW-1185">Reference proteome</keyword>
<dbReference type="PANTHER" id="PTHR33162:SF1">
    <property type="entry name" value="SEC-INDEPENDENT PROTEIN TRANSLOCASE PROTEIN TATA, CHLOROPLASTIC"/>
    <property type="match status" value="1"/>
</dbReference>
<dbReference type="OrthoDB" id="7206969at2"/>
<dbReference type="PANTHER" id="PTHR33162">
    <property type="entry name" value="SEC-INDEPENDENT PROTEIN TRANSLOCASE PROTEIN TATA, CHLOROPLASTIC"/>
    <property type="match status" value="1"/>
</dbReference>
<feature type="region of interest" description="Disordered" evidence="10">
    <location>
        <begin position="86"/>
        <end position="176"/>
    </location>
</feature>
<dbReference type="NCBIfam" id="TIGR01410">
    <property type="entry name" value="tatB"/>
    <property type="match status" value="1"/>
</dbReference>
<feature type="compositionally biased region" description="Basic residues" evidence="10">
    <location>
        <begin position="160"/>
        <end position="176"/>
    </location>
</feature>
<dbReference type="Proteomes" id="UP000298631">
    <property type="component" value="Chromosome"/>
</dbReference>
<evidence type="ECO:0000313" key="13">
    <source>
        <dbReference type="Proteomes" id="UP000298631"/>
    </source>
</evidence>
<dbReference type="AlphaFoldDB" id="A0A4P8EDT1"/>
<keyword evidence="5 9" id="KW-0653">Protein transport</keyword>
<dbReference type="HAMAP" id="MF_00237">
    <property type="entry name" value="TatB"/>
    <property type="match status" value="1"/>
</dbReference>
<evidence type="ECO:0000256" key="5">
    <source>
        <dbReference type="ARBA" id="ARBA00022927"/>
    </source>
</evidence>
<dbReference type="EMBL" id="CP039964">
    <property type="protein sequence ID" value="QCO54922.1"/>
    <property type="molecule type" value="Genomic_DNA"/>
</dbReference>
<comment type="subcellular location">
    <subcellularLocation>
        <location evidence="9">Cell membrane</location>
        <topology evidence="9">Single-pass membrane protein</topology>
    </subcellularLocation>
    <subcellularLocation>
        <location evidence="1">Membrane</location>
        <topology evidence="1">Single-pass membrane protein</topology>
    </subcellularLocation>
</comment>
<evidence type="ECO:0000256" key="8">
    <source>
        <dbReference type="ARBA" id="ARBA00023136"/>
    </source>
</evidence>
<keyword evidence="8 9" id="KW-0472">Membrane</keyword>
<keyword evidence="2 9" id="KW-0813">Transport</keyword>
<evidence type="ECO:0000256" key="7">
    <source>
        <dbReference type="ARBA" id="ARBA00023010"/>
    </source>
</evidence>
<dbReference type="GO" id="GO:0033281">
    <property type="term" value="C:TAT protein transport complex"/>
    <property type="evidence" value="ECO:0007669"/>
    <property type="project" value="UniProtKB-UniRule"/>
</dbReference>
<dbReference type="PRINTS" id="PR01506">
    <property type="entry name" value="TATBPROTEIN"/>
</dbReference>
<evidence type="ECO:0000256" key="2">
    <source>
        <dbReference type="ARBA" id="ARBA00022448"/>
    </source>
</evidence>
<evidence type="ECO:0000256" key="9">
    <source>
        <dbReference type="HAMAP-Rule" id="MF_00237"/>
    </source>
</evidence>
<keyword evidence="3 9" id="KW-1003">Cell membrane</keyword>
<keyword evidence="6 9" id="KW-1133">Transmembrane helix</keyword>
<dbReference type="RefSeq" id="WP_137192588.1">
    <property type="nucleotide sequence ID" value="NZ_CP039964.1"/>
</dbReference>
<protein>
    <recommendedName>
        <fullName evidence="9">Sec-independent protein translocase protein TatB</fullName>
    </recommendedName>
</protein>
<evidence type="ECO:0000256" key="3">
    <source>
        <dbReference type="ARBA" id="ARBA00022475"/>
    </source>
</evidence>
<dbReference type="GO" id="GO:0043953">
    <property type="term" value="P:protein transport by the Tat complex"/>
    <property type="evidence" value="ECO:0007669"/>
    <property type="project" value="UniProtKB-UniRule"/>
</dbReference>
<comment type="subunit">
    <text evidence="9">The Tat system comprises two distinct complexes: a TatABC complex, containing multiple copies of TatA, TatB and TatC subunits, and a separate TatA complex, containing only TatA subunits. Substrates initially bind to the TatABC complex, which probably triggers association of the separate TatA complex to form the active translocon.</text>
</comment>
<evidence type="ECO:0000256" key="6">
    <source>
        <dbReference type="ARBA" id="ARBA00022989"/>
    </source>
</evidence>